<gene>
    <name evidence="2" type="ORF">AB6A40_007958</name>
</gene>
<keyword evidence="1" id="KW-1133">Transmembrane helix</keyword>
<keyword evidence="1" id="KW-0472">Membrane</keyword>
<keyword evidence="1" id="KW-0812">Transmembrane</keyword>
<dbReference type="AlphaFoldDB" id="A0ABD6ESV4"/>
<feature type="transmembrane region" description="Helical" evidence="1">
    <location>
        <begin position="21"/>
        <end position="44"/>
    </location>
</feature>
<reference evidence="2 3" key="1">
    <citation type="submission" date="2024-08" db="EMBL/GenBank/DDBJ databases">
        <title>Gnathostoma spinigerum genome.</title>
        <authorList>
            <person name="Gonzalez-Bertolin B."/>
            <person name="Monzon S."/>
            <person name="Zaballos A."/>
            <person name="Jimenez P."/>
            <person name="Dekumyoy P."/>
            <person name="Varona S."/>
            <person name="Cuesta I."/>
            <person name="Sumanam S."/>
            <person name="Adisakwattana P."/>
            <person name="Gasser R.B."/>
            <person name="Hernandez-Gonzalez A."/>
            <person name="Young N.D."/>
            <person name="Perteguer M.J."/>
        </authorList>
    </citation>
    <scope>NUCLEOTIDE SEQUENCE [LARGE SCALE GENOMIC DNA]</scope>
    <source>
        <strain evidence="2">AL3</strain>
        <tissue evidence="2">Liver</tissue>
    </source>
</reference>
<keyword evidence="3" id="KW-1185">Reference proteome</keyword>
<protein>
    <submittedName>
        <fullName evidence="2">Uncharacterized protein</fullName>
    </submittedName>
</protein>
<evidence type="ECO:0000256" key="1">
    <source>
        <dbReference type="SAM" id="Phobius"/>
    </source>
</evidence>
<evidence type="ECO:0000313" key="3">
    <source>
        <dbReference type="Proteomes" id="UP001608902"/>
    </source>
</evidence>
<dbReference type="EMBL" id="JBGFUD010006868">
    <property type="protein sequence ID" value="MFH4981249.1"/>
    <property type="molecule type" value="Genomic_DNA"/>
</dbReference>
<proteinExistence type="predicted"/>
<sequence length="86" mass="10515">MCDKRQTFISEYRSYRVSQSVLRLMQMYVSYLWIPNAAVFYLFTFQMELEGAHKEIRLEILVEILHFVWELIRYANEVVKKEMRVS</sequence>
<organism evidence="2 3">
    <name type="scientific">Gnathostoma spinigerum</name>
    <dbReference type="NCBI Taxonomy" id="75299"/>
    <lineage>
        <taxon>Eukaryota</taxon>
        <taxon>Metazoa</taxon>
        <taxon>Ecdysozoa</taxon>
        <taxon>Nematoda</taxon>
        <taxon>Chromadorea</taxon>
        <taxon>Rhabditida</taxon>
        <taxon>Spirurina</taxon>
        <taxon>Gnathostomatomorpha</taxon>
        <taxon>Gnathostomatoidea</taxon>
        <taxon>Gnathostomatidae</taxon>
        <taxon>Gnathostoma</taxon>
    </lineage>
</organism>
<comment type="caution">
    <text evidence="2">The sequence shown here is derived from an EMBL/GenBank/DDBJ whole genome shotgun (WGS) entry which is preliminary data.</text>
</comment>
<name>A0ABD6ESV4_9BILA</name>
<evidence type="ECO:0000313" key="2">
    <source>
        <dbReference type="EMBL" id="MFH4981249.1"/>
    </source>
</evidence>
<accession>A0ABD6ESV4</accession>
<dbReference type="Proteomes" id="UP001608902">
    <property type="component" value="Unassembled WGS sequence"/>
</dbReference>